<evidence type="ECO:0000313" key="4">
    <source>
        <dbReference type="EMBL" id="RED92199.1"/>
    </source>
</evidence>
<evidence type="ECO:0000259" key="3">
    <source>
        <dbReference type="PROSITE" id="PS50930"/>
    </source>
</evidence>
<feature type="domain" description="Response regulatory" evidence="2">
    <location>
        <begin position="4"/>
        <end position="115"/>
    </location>
</feature>
<organism evidence="4 5">
    <name type="scientific">Marinoscillum furvescens DSM 4134</name>
    <dbReference type="NCBI Taxonomy" id="1122208"/>
    <lineage>
        <taxon>Bacteria</taxon>
        <taxon>Pseudomonadati</taxon>
        <taxon>Bacteroidota</taxon>
        <taxon>Cytophagia</taxon>
        <taxon>Cytophagales</taxon>
        <taxon>Reichenbachiellaceae</taxon>
        <taxon>Marinoscillum</taxon>
    </lineage>
</organism>
<dbReference type="EMBL" id="QREG01000032">
    <property type="protein sequence ID" value="RED92199.1"/>
    <property type="molecule type" value="Genomic_DNA"/>
</dbReference>
<dbReference type="Proteomes" id="UP000256779">
    <property type="component" value="Unassembled WGS sequence"/>
</dbReference>
<dbReference type="PROSITE" id="PS50110">
    <property type="entry name" value="RESPONSE_REGULATORY"/>
    <property type="match status" value="1"/>
</dbReference>
<dbReference type="Pfam" id="PF00072">
    <property type="entry name" value="Response_reg"/>
    <property type="match status" value="1"/>
</dbReference>
<feature type="modified residue" description="4-aspartylphosphate" evidence="1">
    <location>
        <position position="55"/>
    </location>
</feature>
<gene>
    <name evidence="4" type="ORF">C7460_13211</name>
</gene>
<proteinExistence type="predicted"/>
<feature type="domain" description="HTH LytTR-type" evidence="3">
    <location>
        <begin position="132"/>
        <end position="232"/>
    </location>
</feature>
<dbReference type="PROSITE" id="PS50930">
    <property type="entry name" value="HTH_LYTTR"/>
    <property type="match status" value="1"/>
</dbReference>
<dbReference type="InterPro" id="IPR007492">
    <property type="entry name" value="LytTR_DNA-bd_dom"/>
</dbReference>
<dbReference type="Pfam" id="PF04397">
    <property type="entry name" value="LytTR"/>
    <property type="match status" value="1"/>
</dbReference>
<dbReference type="RefSeq" id="WP_115870290.1">
    <property type="nucleotide sequence ID" value="NZ_QREG01000032.1"/>
</dbReference>
<reference evidence="4 5" key="1">
    <citation type="submission" date="2018-07" db="EMBL/GenBank/DDBJ databases">
        <title>Genomic Encyclopedia of Type Strains, Phase IV (KMG-IV): sequencing the most valuable type-strain genomes for metagenomic binning, comparative biology and taxonomic classification.</title>
        <authorList>
            <person name="Goeker M."/>
        </authorList>
    </citation>
    <scope>NUCLEOTIDE SEQUENCE [LARGE SCALE GENOMIC DNA]</scope>
    <source>
        <strain evidence="4 5">DSM 4134</strain>
    </source>
</reference>
<dbReference type="GO" id="GO:0003677">
    <property type="term" value="F:DNA binding"/>
    <property type="evidence" value="ECO:0007669"/>
    <property type="project" value="InterPro"/>
</dbReference>
<dbReference type="InterPro" id="IPR046947">
    <property type="entry name" value="LytR-like"/>
</dbReference>
<dbReference type="PANTHER" id="PTHR37299:SF1">
    <property type="entry name" value="STAGE 0 SPORULATION PROTEIN A HOMOLOG"/>
    <property type="match status" value="1"/>
</dbReference>
<dbReference type="GO" id="GO:0000156">
    <property type="term" value="F:phosphorelay response regulator activity"/>
    <property type="evidence" value="ECO:0007669"/>
    <property type="project" value="InterPro"/>
</dbReference>
<dbReference type="PANTHER" id="PTHR37299">
    <property type="entry name" value="TRANSCRIPTIONAL REGULATOR-RELATED"/>
    <property type="match status" value="1"/>
</dbReference>
<dbReference type="InterPro" id="IPR001789">
    <property type="entry name" value="Sig_transdc_resp-reg_receiver"/>
</dbReference>
<dbReference type="Gene3D" id="3.40.50.2300">
    <property type="match status" value="1"/>
</dbReference>
<sequence>MTLKCIITDDEPSALKLLKRYVDDTPFLELVAMCSSAKEAMEALASHEIDLLFLDIHMPDLSGMALAKSIDPAIPIIFTTAFDQYAIEGYKVNAKGYLLKPFSYEEFIETVSKLTRAATAQSTTPPAEREYIMVKADYKTWQIPLNEIRYFEGVKDYVKIHRENESKPLMPLMSMKYLEEYLPPSRFMRVHRSFIVNLDKIRVIERHQILFDEVRITVSENYREAFQQFIKQRFGT</sequence>
<dbReference type="OrthoDB" id="1646880at2"/>
<comment type="caution">
    <text evidence="4">The sequence shown here is derived from an EMBL/GenBank/DDBJ whole genome shotgun (WGS) entry which is preliminary data.</text>
</comment>
<name>A0A3D9KY18_MARFU</name>
<dbReference type="Gene3D" id="2.40.50.1020">
    <property type="entry name" value="LytTr DNA-binding domain"/>
    <property type="match status" value="1"/>
</dbReference>
<evidence type="ECO:0000259" key="2">
    <source>
        <dbReference type="PROSITE" id="PS50110"/>
    </source>
</evidence>
<keyword evidence="5" id="KW-1185">Reference proteome</keyword>
<dbReference type="AlphaFoldDB" id="A0A3D9KY18"/>
<dbReference type="SMART" id="SM00850">
    <property type="entry name" value="LytTR"/>
    <property type="match status" value="1"/>
</dbReference>
<dbReference type="InterPro" id="IPR011006">
    <property type="entry name" value="CheY-like_superfamily"/>
</dbReference>
<protein>
    <submittedName>
        <fullName evidence="4">LytTR family two component transcriptional regulator</fullName>
    </submittedName>
</protein>
<dbReference type="SMART" id="SM00448">
    <property type="entry name" value="REC"/>
    <property type="match status" value="1"/>
</dbReference>
<accession>A0A3D9KY18</accession>
<keyword evidence="1" id="KW-0597">Phosphoprotein</keyword>
<evidence type="ECO:0000256" key="1">
    <source>
        <dbReference type="PROSITE-ProRule" id="PRU00169"/>
    </source>
</evidence>
<dbReference type="SUPFAM" id="SSF52172">
    <property type="entry name" value="CheY-like"/>
    <property type="match status" value="1"/>
</dbReference>
<evidence type="ECO:0000313" key="5">
    <source>
        <dbReference type="Proteomes" id="UP000256779"/>
    </source>
</evidence>